<dbReference type="Proteomes" id="UP000504637">
    <property type="component" value="Unplaced"/>
</dbReference>
<dbReference type="PANTHER" id="PTHR24198">
    <property type="entry name" value="ANKYRIN REPEAT AND PROTEIN KINASE DOMAIN-CONTAINING PROTEIN"/>
    <property type="match status" value="1"/>
</dbReference>
<dbReference type="PROSITE" id="PS50297">
    <property type="entry name" value="ANK_REP_REGION"/>
    <property type="match status" value="3"/>
</dbReference>
<dbReference type="GeneID" id="54358146"/>
<keyword evidence="4" id="KW-1185">Reference proteome</keyword>
<dbReference type="Gene3D" id="1.25.40.20">
    <property type="entry name" value="Ankyrin repeat-containing domain"/>
    <property type="match status" value="1"/>
</dbReference>
<reference evidence="5" key="3">
    <citation type="submission" date="2025-08" db="UniProtKB">
        <authorList>
            <consortium name="RefSeq"/>
        </authorList>
    </citation>
    <scope>IDENTIFICATION</scope>
    <source>
        <strain evidence="5">CBS 342.82</strain>
    </source>
</reference>
<feature type="non-terminal residue" evidence="5">
    <location>
        <position position="114"/>
    </location>
</feature>
<dbReference type="OrthoDB" id="3673852at2759"/>
<evidence type="ECO:0000256" key="1">
    <source>
        <dbReference type="ARBA" id="ARBA00022737"/>
    </source>
</evidence>
<dbReference type="SMART" id="SM00248">
    <property type="entry name" value="ANK"/>
    <property type="match status" value="3"/>
</dbReference>
<dbReference type="SUPFAM" id="SSF48403">
    <property type="entry name" value="Ankyrin repeat"/>
    <property type="match status" value="1"/>
</dbReference>
<dbReference type="Pfam" id="PF00023">
    <property type="entry name" value="Ank"/>
    <property type="match status" value="1"/>
</dbReference>
<dbReference type="RefSeq" id="XP_033463040.1">
    <property type="nucleotide sequence ID" value="XM_033600346.1"/>
</dbReference>
<accession>A0A6J3MEG8</accession>
<dbReference type="AlphaFoldDB" id="A0A6J3MEG8"/>
<proteinExistence type="predicted"/>
<evidence type="ECO:0000256" key="2">
    <source>
        <dbReference type="ARBA" id="ARBA00023043"/>
    </source>
</evidence>
<reference evidence="5" key="2">
    <citation type="submission" date="2020-04" db="EMBL/GenBank/DDBJ databases">
        <authorList>
            <consortium name="NCBI Genome Project"/>
        </authorList>
    </citation>
    <scope>NUCLEOTIDE SEQUENCE</scope>
    <source>
        <strain evidence="5">CBS 342.82</strain>
    </source>
</reference>
<dbReference type="Pfam" id="PF12796">
    <property type="entry name" value="Ank_2"/>
    <property type="match status" value="1"/>
</dbReference>
<name>A0A6J3MEG8_9PEZI</name>
<reference evidence="5" key="1">
    <citation type="submission" date="2020-01" db="EMBL/GenBank/DDBJ databases">
        <authorList>
            <consortium name="DOE Joint Genome Institute"/>
            <person name="Haridas S."/>
            <person name="Albert R."/>
            <person name="Binder M."/>
            <person name="Bloem J."/>
            <person name="Labutti K."/>
            <person name="Salamov A."/>
            <person name="Andreopoulos B."/>
            <person name="Baker S.E."/>
            <person name="Barry K."/>
            <person name="Bills G."/>
            <person name="Bluhm B.H."/>
            <person name="Cannon C."/>
            <person name="Castanera R."/>
            <person name="Culley D.E."/>
            <person name="Daum C."/>
            <person name="Ezra D."/>
            <person name="Gonzalez J.B."/>
            <person name="Henrissat B."/>
            <person name="Kuo A."/>
            <person name="Liang C."/>
            <person name="Lipzen A."/>
            <person name="Lutzoni F."/>
            <person name="Magnuson J."/>
            <person name="Mondo S."/>
            <person name="Nolan M."/>
            <person name="Ohm R."/>
            <person name="Pangilinan J."/>
            <person name="Park H.-J."/>
            <person name="Ramirez L."/>
            <person name="Alfaro M."/>
            <person name="Sun H."/>
            <person name="Tritt A."/>
            <person name="Yoshinaga Y."/>
            <person name="Zwiers L.-H."/>
            <person name="Turgeon B.G."/>
            <person name="Goodwin S.B."/>
            <person name="Spatafora J.W."/>
            <person name="Crous P.W."/>
            <person name="Grigoriev I.V."/>
        </authorList>
    </citation>
    <scope>NUCLEOTIDE SEQUENCE</scope>
    <source>
        <strain evidence="5">CBS 342.82</strain>
    </source>
</reference>
<evidence type="ECO:0000313" key="5">
    <source>
        <dbReference type="RefSeq" id="XP_033463040.1"/>
    </source>
</evidence>
<dbReference type="InterPro" id="IPR036770">
    <property type="entry name" value="Ankyrin_rpt-contain_sf"/>
</dbReference>
<protein>
    <submittedName>
        <fullName evidence="5">Ankyrin</fullName>
    </submittedName>
</protein>
<evidence type="ECO:0000313" key="4">
    <source>
        <dbReference type="Proteomes" id="UP000504637"/>
    </source>
</evidence>
<keyword evidence="1" id="KW-0677">Repeat</keyword>
<dbReference type="PANTHER" id="PTHR24198:SF165">
    <property type="entry name" value="ANKYRIN REPEAT-CONTAINING PROTEIN-RELATED"/>
    <property type="match status" value="1"/>
</dbReference>
<dbReference type="InterPro" id="IPR002110">
    <property type="entry name" value="Ankyrin_rpt"/>
</dbReference>
<feature type="repeat" description="ANK" evidence="3">
    <location>
        <begin position="79"/>
        <end position="111"/>
    </location>
</feature>
<feature type="non-terminal residue" evidence="5">
    <location>
        <position position="1"/>
    </location>
</feature>
<feature type="repeat" description="ANK" evidence="3">
    <location>
        <begin position="52"/>
        <end position="84"/>
    </location>
</feature>
<dbReference type="PROSITE" id="PS50088">
    <property type="entry name" value="ANK_REPEAT"/>
    <property type="match status" value="3"/>
</dbReference>
<keyword evidence="2 3" id="KW-0040">ANK repeat</keyword>
<feature type="repeat" description="ANK" evidence="3">
    <location>
        <begin position="19"/>
        <end position="51"/>
    </location>
</feature>
<sequence>VVRLLLERGARIHADRSSDHDTALFGACTNGHVAIVKLLIERGALADVPGSRLSTALSAALANDHIDVAKLLLEHGVDADGTELNVASARGRIDLAELLLNNGADVNAYGNGYG</sequence>
<organism evidence="5">
    <name type="scientific">Dissoconium aciculare CBS 342.82</name>
    <dbReference type="NCBI Taxonomy" id="1314786"/>
    <lineage>
        <taxon>Eukaryota</taxon>
        <taxon>Fungi</taxon>
        <taxon>Dikarya</taxon>
        <taxon>Ascomycota</taxon>
        <taxon>Pezizomycotina</taxon>
        <taxon>Dothideomycetes</taxon>
        <taxon>Dothideomycetidae</taxon>
        <taxon>Mycosphaerellales</taxon>
        <taxon>Dissoconiaceae</taxon>
        <taxon>Dissoconium</taxon>
    </lineage>
</organism>
<evidence type="ECO:0000256" key="3">
    <source>
        <dbReference type="PROSITE-ProRule" id="PRU00023"/>
    </source>
</evidence>
<gene>
    <name evidence="5" type="ORF">K489DRAFT_297990</name>
</gene>